<feature type="signal peptide" evidence="1">
    <location>
        <begin position="1"/>
        <end position="28"/>
    </location>
</feature>
<proteinExistence type="predicted"/>
<reference evidence="2 5" key="1">
    <citation type="journal article" date="2018" name="Int. J. Syst. Evol. Microbiol.">
        <title>Draft Genome Sequence of Faecalimonas umbilicata JCM 30896T, an Acetate-Producing Bacterium Isolated from Human Feces.</title>
        <authorList>
            <person name="Sakamoto M."/>
            <person name="Ikeyama N."/>
            <person name="Yuki M."/>
            <person name="Ohkuma M."/>
        </authorList>
    </citation>
    <scope>NUCLEOTIDE SEQUENCE [LARGE SCALE GENOMIC DNA]</scope>
    <source>
        <strain evidence="2 5">EGH7</strain>
    </source>
</reference>
<organism evidence="3 4">
    <name type="scientific">Faecalimonas umbilicata</name>
    <dbReference type="NCBI Taxonomy" id="1912855"/>
    <lineage>
        <taxon>Bacteria</taxon>
        <taxon>Bacillati</taxon>
        <taxon>Bacillota</taxon>
        <taxon>Clostridia</taxon>
        <taxon>Lachnospirales</taxon>
        <taxon>Lachnospiraceae</taxon>
        <taxon>Faecalimonas</taxon>
    </lineage>
</organism>
<dbReference type="Proteomes" id="UP000294613">
    <property type="component" value="Unassembled WGS sequence"/>
</dbReference>
<protein>
    <submittedName>
        <fullName evidence="3">Uncharacterized protein</fullName>
    </submittedName>
</protein>
<sequence>MLKRLNKICKVLLLALTFVLGSTGFALAAENETHISTESMEIRTEGKTGLRTISAIDKAYLEQLKAEGKEVTYGTVAVPASALEAAGGELQIGGSYALKGKAYKALEIPAEKNWKTTEEKVYYTGVLTGISGAGFNTRYAVRSYMKVDGQISYGNTLVQSAYVTAQEMLKSSEVSTDQKKWLAKNVLDACDTAKKVTQDTLTITAEQVKDGIYTVNATEKVRNYNKVVVDSSVQGGEIVLNQLRVKNLEVAADADCTVTANDTVFDQIGKSAAGAGRAAGNFTLNLGAGSSVAKLVAGSNMTVNGALKIAEVEVAEVVQGFTVNVPAEELLVSEAAGGSMITVNGTVENAILNGDNSTIGGSGKLDKVQDNGNNQVEVEVGEEILTNSIVSVEVRGMSRMIVTLEKATTQPLAVEDMRIICHGGKEMTLLSAKTEDNRVYEVSTSVFAKDDTYTFSMEIAPGKIISKYFSYKVDCPTVSDATVLRSEATRAEFDLFDVDEGGYVYVYLPGHTQVSRAAEEIPSVDTVKKGYRKEMKTGFNKVLISGLEEGISYQLYYVMEAHDGRTSDVLGPITVSGNVQEDPNISSEYQIVSVGEKPKNTITVELNKAPAEELTLDNFSFICPTGSPITTDKAQLFVSEDRKVYTIVIPENYGHKDNQYIAKVTFSDGTVAKKSFVVEYNPPRITEQKVERISETSFRYSFVSDESGTLYYGTYNFNGSYNWENNTPAGDQLVGGEIASSQIQMHSGYNQVEISYNGTDKDYFALPVDVYGNYAGYTEHDRIPAYVPQVPEEPKLAIESIFYNKEESDYGTCLDVTFTTAIDDFPNQALIKFTVIQGTSVGKVLLETSFLDESHTKLRMRTLNGAFGPGTYKVSMYVSKDGQLQKVEKEFIID</sequence>
<dbReference type="EMBL" id="SLZV01000003">
    <property type="protein sequence ID" value="TCS69622.1"/>
    <property type="molecule type" value="Genomic_DNA"/>
</dbReference>
<dbReference type="RefSeq" id="WP_116442125.1">
    <property type="nucleotide sequence ID" value="NZ_BHEO01000008.1"/>
</dbReference>
<gene>
    <name evidence="3" type="ORF">EDD74_10372</name>
    <name evidence="2" type="ORF">FAEUMB_25070</name>
</gene>
<evidence type="ECO:0000256" key="1">
    <source>
        <dbReference type="SAM" id="SignalP"/>
    </source>
</evidence>
<evidence type="ECO:0000313" key="5">
    <source>
        <dbReference type="Proteomes" id="UP000702954"/>
    </source>
</evidence>
<reference evidence="3 4" key="2">
    <citation type="submission" date="2019-03" db="EMBL/GenBank/DDBJ databases">
        <title>Genomic Encyclopedia of Type Strains, Phase IV (KMG-IV): sequencing the most valuable type-strain genomes for metagenomic binning, comparative biology and taxonomic classification.</title>
        <authorList>
            <person name="Goeker M."/>
        </authorList>
    </citation>
    <scope>NUCLEOTIDE SEQUENCE [LARGE SCALE GENOMIC DNA]</scope>
    <source>
        <strain evidence="3 4">DSM 103426</strain>
    </source>
</reference>
<name>A0A4R3JTD8_9FIRM</name>
<accession>A0A4R3JTD8</accession>
<keyword evidence="1" id="KW-0732">Signal</keyword>
<dbReference type="AlphaFoldDB" id="A0A4R3JTD8"/>
<feature type="chain" id="PRO_5020915733" evidence="1">
    <location>
        <begin position="29"/>
        <end position="894"/>
    </location>
</feature>
<evidence type="ECO:0000313" key="3">
    <source>
        <dbReference type="EMBL" id="TCS69622.1"/>
    </source>
</evidence>
<evidence type="ECO:0000313" key="4">
    <source>
        <dbReference type="Proteomes" id="UP000294613"/>
    </source>
</evidence>
<keyword evidence="5" id="KW-1185">Reference proteome</keyword>
<dbReference type="EMBL" id="BHEO01000008">
    <property type="protein sequence ID" value="GBU05966.1"/>
    <property type="molecule type" value="Genomic_DNA"/>
</dbReference>
<dbReference type="Proteomes" id="UP000702954">
    <property type="component" value="Unassembled WGS sequence"/>
</dbReference>
<evidence type="ECO:0000313" key="2">
    <source>
        <dbReference type="EMBL" id="GBU05966.1"/>
    </source>
</evidence>
<comment type="caution">
    <text evidence="3">The sequence shown here is derived from an EMBL/GenBank/DDBJ whole genome shotgun (WGS) entry which is preliminary data.</text>
</comment>